<dbReference type="PROSITE" id="PS51450">
    <property type="entry name" value="LRR"/>
    <property type="match status" value="6"/>
</dbReference>
<keyword evidence="1" id="KW-0433">Leucine-rich repeat</keyword>
<dbReference type="SUPFAM" id="SSF52058">
    <property type="entry name" value="L domain-like"/>
    <property type="match status" value="1"/>
</dbReference>
<keyword evidence="4" id="KW-1185">Reference proteome</keyword>
<evidence type="ECO:0000313" key="4">
    <source>
        <dbReference type="Proteomes" id="UP001642409"/>
    </source>
</evidence>
<dbReference type="SMART" id="SM00365">
    <property type="entry name" value="LRR_SD22"/>
    <property type="match status" value="6"/>
</dbReference>
<proteinExistence type="predicted"/>
<dbReference type="Gene3D" id="3.80.10.10">
    <property type="entry name" value="Ribonuclease Inhibitor"/>
    <property type="match status" value="2"/>
</dbReference>
<dbReference type="PANTHER" id="PTHR46652">
    <property type="entry name" value="LEUCINE-RICH REPEAT AND IQ DOMAIN-CONTAINING PROTEIN 1-RELATED"/>
    <property type="match status" value="1"/>
</dbReference>
<dbReference type="InterPro" id="IPR001611">
    <property type="entry name" value="Leu-rich_rpt"/>
</dbReference>
<evidence type="ECO:0000256" key="2">
    <source>
        <dbReference type="ARBA" id="ARBA00022737"/>
    </source>
</evidence>
<dbReference type="InterPro" id="IPR050836">
    <property type="entry name" value="SDS22/Internalin_LRR"/>
</dbReference>
<dbReference type="Pfam" id="PF13516">
    <property type="entry name" value="LRR_6"/>
    <property type="match status" value="2"/>
</dbReference>
<dbReference type="Proteomes" id="UP001642409">
    <property type="component" value="Unassembled WGS sequence"/>
</dbReference>
<comment type="caution">
    <text evidence="3">The sequence shown here is derived from an EMBL/GenBank/DDBJ whole genome shotgun (WGS) entry which is preliminary data.</text>
</comment>
<dbReference type="EMBL" id="CAXDID020000002">
    <property type="protein sequence ID" value="CAL5971050.1"/>
    <property type="molecule type" value="Genomic_DNA"/>
</dbReference>
<dbReference type="PANTHER" id="PTHR46652:SF3">
    <property type="entry name" value="LEUCINE-RICH REPEAT-CONTAINING PROTEIN 9"/>
    <property type="match status" value="1"/>
</dbReference>
<accession>A0ABP1GG21</accession>
<keyword evidence="2" id="KW-0677">Repeat</keyword>
<reference evidence="3 4" key="1">
    <citation type="submission" date="2024-07" db="EMBL/GenBank/DDBJ databases">
        <authorList>
            <person name="Akdeniz Z."/>
        </authorList>
    </citation>
    <scope>NUCLEOTIDE SEQUENCE [LARGE SCALE GENOMIC DNA]</scope>
</reference>
<gene>
    <name evidence="3" type="ORF">HINF_LOCUS990</name>
</gene>
<evidence type="ECO:0000313" key="3">
    <source>
        <dbReference type="EMBL" id="CAL5971050.1"/>
    </source>
</evidence>
<organism evidence="3 4">
    <name type="scientific">Hexamita inflata</name>
    <dbReference type="NCBI Taxonomy" id="28002"/>
    <lineage>
        <taxon>Eukaryota</taxon>
        <taxon>Metamonada</taxon>
        <taxon>Diplomonadida</taxon>
        <taxon>Hexamitidae</taxon>
        <taxon>Hexamitinae</taxon>
        <taxon>Hexamita</taxon>
    </lineage>
</organism>
<evidence type="ECO:0000256" key="1">
    <source>
        <dbReference type="ARBA" id="ARBA00022614"/>
    </source>
</evidence>
<dbReference type="InterPro" id="IPR032675">
    <property type="entry name" value="LRR_dom_sf"/>
</dbReference>
<protein>
    <submittedName>
        <fullName evidence="3">Uncharacterized protein</fullName>
    </submittedName>
</protein>
<dbReference type="InterPro" id="IPR003591">
    <property type="entry name" value="Leu-rich_rpt_typical-subtyp"/>
</dbReference>
<dbReference type="SMART" id="SM00369">
    <property type="entry name" value="LRR_TYP"/>
    <property type="match status" value="5"/>
</dbReference>
<dbReference type="Pfam" id="PF12799">
    <property type="entry name" value="LRR_4"/>
    <property type="match status" value="2"/>
</dbReference>
<name>A0ABP1GG21_9EUKA</name>
<dbReference type="InterPro" id="IPR025875">
    <property type="entry name" value="Leu-rich_rpt_4"/>
</dbReference>
<dbReference type="PRINTS" id="PR00019">
    <property type="entry name" value="LEURICHRPT"/>
</dbReference>
<sequence>MQPNHEIESKEDLLNHFGASKQLEIGNIQQIKNLLEINIPLEVWEDASNRNLLSQNQELVQGTEEFRFLRRGIQYIHLVSFLTNLTELDLSYNNISDISSISKLKNLKKLYLSSNSIEYISALQSLTDLTHLYLYSNRITSYTLALPNLVYLELSGNKLQDKSGLQYSPKLEIINLSATETTDLRTILHQLFGLKKLYLSQNNITEISYLSNFVDLQSLDLGENQQLSNIGPLQFCTQLTKLRIDETGIADIWPLQCMKNLNTLEMYLTQVVDLQPLQHLNKLETIYAYEACIIDVSPLSKLTQLKELNFSCNKITNAETLKHHKNFSKYSLYGQKVPTSDELKFYSKILSIHSSHEQISKIQAENRASKFRESMTRQREYVNLQINKQIRTVNTKIEIWAQFIQNSDADQ</sequence>